<dbReference type="SUPFAM" id="SSF53098">
    <property type="entry name" value="Ribonuclease H-like"/>
    <property type="match status" value="1"/>
</dbReference>
<dbReference type="GO" id="GO:0004523">
    <property type="term" value="F:RNA-DNA hybrid ribonuclease activity"/>
    <property type="evidence" value="ECO:0007669"/>
    <property type="project" value="InterPro"/>
</dbReference>
<evidence type="ECO:0000313" key="3">
    <source>
        <dbReference type="Proteomes" id="UP000593574"/>
    </source>
</evidence>
<dbReference type="InterPro" id="IPR036397">
    <property type="entry name" value="RNaseH_sf"/>
</dbReference>
<name>A0A7J9ARV3_9ROSI</name>
<organism evidence="2 3">
    <name type="scientific">Gossypium laxum</name>
    <dbReference type="NCBI Taxonomy" id="34288"/>
    <lineage>
        <taxon>Eukaryota</taxon>
        <taxon>Viridiplantae</taxon>
        <taxon>Streptophyta</taxon>
        <taxon>Embryophyta</taxon>
        <taxon>Tracheophyta</taxon>
        <taxon>Spermatophyta</taxon>
        <taxon>Magnoliopsida</taxon>
        <taxon>eudicotyledons</taxon>
        <taxon>Gunneridae</taxon>
        <taxon>Pentapetalae</taxon>
        <taxon>rosids</taxon>
        <taxon>malvids</taxon>
        <taxon>Malvales</taxon>
        <taxon>Malvaceae</taxon>
        <taxon>Malvoideae</taxon>
        <taxon>Gossypium</taxon>
    </lineage>
</organism>
<reference evidence="2 3" key="1">
    <citation type="journal article" date="2019" name="Genome Biol. Evol.">
        <title>Insights into the evolution of the New World diploid cottons (Gossypium, subgenus Houzingenia) based on genome sequencing.</title>
        <authorList>
            <person name="Grover C.E."/>
            <person name="Arick M.A. 2nd"/>
            <person name="Thrash A."/>
            <person name="Conover J.L."/>
            <person name="Sanders W.S."/>
            <person name="Peterson D.G."/>
            <person name="Frelichowski J.E."/>
            <person name="Scheffler J.A."/>
            <person name="Scheffler B.E."/>
            <person name="Wendel J.F."/>
        </authorList>
    </citation>
    <scope>NUCLEOTIDE SEQUENCE [LARGE SCALE GENOMIC DNA]</scope>
    <source>
        <strain evidence="2">4</strain>
        <tissue evidence="2">Leaf</tissue>
    </source>
</reference>
<sequence length="200" mass="22345">MGGMFRDADARWLCGFSIAVSKETIFRVEAQAMFEGLRIAWEKGFRQLELECDNTLLVETLLASGAANSSLAILSLVNFLFRRKREKRFRHIPRSQNATANQIAKYVNNGILNMLLFVDPPNSVQEILEFETRSNQMLKASVFLAHASLPSPRPSATFLNLHCPSSSFPISPLLMPLHVPTLSTSRSFTVEALFDLKGGQ</sequence>
<dbReference type="InterPro" id="IPR053151">
    <property type="entry name" value="RNase_H-like"/>
</dbReference>
<feature type="non-terminal residue" evidence="2">
    <location>
        <position position="1"/>
    </location>
</feature>
<dbReference type="AlphaFoldDB" id="A0A7J9ARV3"/>
<dbReference type="PANTHER" id="PTHR47723">
    <property type="entry name" value="OS05G0353850 PROTEIN"/>
    <property type="match status" value="1"/>
</dbReference>
<dbReference type="EMBL" id="JABEZV010000012">
    <property type="protein sequence ID" value="MBA0726700.1"/>
    <property type="molecule type" value="Genomic_DNA"/>
</dbReference>
<evidence type="ECO:0000259" key="1">
    <source>
        <dbReference type="Pfam" id="PF13456"/>
    </source>
</evidence>
<accession>A0A7J9ARV3</accession>
<keyword evidence="3" id="KW-1185">Reference proteome</keyword>
<dbReference type="PANTHER" id="PTHR47723:SF24">
    <property type="entry name" value="RNASE H TYPE-1 DOMAIN-CONTAINING PROTEIN"/>
    <property type="match status" value="1"/>
</dbReference>
<proteinExistence type="predicted"/>
<protein>
    <recommendedName>
        <fullName evidence="1">RNase H type-1 domain-containing protein</fullName>
    </recommendedName>
</protein>
<dbReference type="InterPro" id="IPR044730">
    <property type="entry name" value="RNase_H-like_dom_plant"/>
</dbReference>
<gene>
    <name evidence="2" type="ORF">Golax_002510</name>
</gene>
<evidence type="ECO:0000313" key="2">
    <source>
        <dbReference type="EMBL" id="MBA0726700.1"/>
    </source>
</evidence>
<dbReference type="Proteomes" id="UP000593574">
    <property type="component" value="Unassembled WGS sequence"/>
</dbReference>
<dbReference type="CDD" id="cd06222">
    <property type="entry name" value="RNase_H_like"/>
    <property type="match status" value="1"/>
</dbReference>
<dbReference type="Pfam" id="PF13456">
    <property type="entry name" value="RVT_3"/>
    <property type="match status" value="1"/>
</dbReference>
<dbReference type="InterPro" id="IPR002156">
    <property type="entry name" value="RNaseH_domain"/>
</dbReference>
<dbReference type="InterPro" id="IPR012337">
    <property type="entry name" value="RNaseH-like_sf"/>
</dbReference>
<dbReference type="Gene3D" id="3.30.420.10">
    <property type="entry name" value="Ribonuclease H-like superfamily/Ribonuclease H"/>
    <property type="match status" value="1"/>
</dbReference>
<feature type="domain" description="RNase H type-1" evidence="1">
    <location>
        <begin position="2"/>
        <end position="106"/>
    </location>
</feature>
<dbReference type="GO" id="GO:0003676">
    <property type="term" value="F:nucleic acid binding"/>
    <property type="evidence" value="ECO:0007669"/>
    <property type="project" value="InterPro"/>
</dbReference>
<comment type="caution">
    <text evidence="2">The sequence shown here is derived from an EMBL/GenBank/DDBJ whole genome shotgun (WGS) entry which is preliminary data.</text>
</comment>